<dbReference type="EMBL" id="CM056742">
    <property type="protein sequence ID" value="KAJ8680868.1"/>
    <property type="molecule type" value="Genomic_DNA"/>
</dbReference>
<keyword evidence="2" id="KW-1185">Reference proteome</keyword>
<accession>A0ACC2PCQ9</accession>
<dbReference type="Proteomes" id="UP001239111">
    <property type="component" value="Chromosome 2"/>
</dbReference>
<evidence type="ECO:0000313" key="2">
    <source>
        <dbReference type="Proteomes" id="UP001239111"/>
    </source>
</evidence>
<comment type="caution">
    <text evidence="1">The sequence shown here is derived from an EMBL/GenBank/DDBJ whole genome shotgun (WGS) entry which is preliminary data.</text>
</comment>
<proteinExistence type="predicted"/>
<name>A0ACC2PCQ9_9HYME</name>
<reference evidence="1" key="1">
    <citation type="submission" date="2023-04" db="EMBL/GenBank/DDBJ databases">
        <title>A chromosome-level genome assembly of the parasitoid wasp Eretmocerus hayati.</title>
        <authorList>
            <person name="Zhong Y."/>
            <person name="Liu S."/>
            <person name="Liu Y."/>
        </authorList>
    </citation>
    <scope>NUCLEOTIDE SEQUENCE</scope>
    <source>
        <strain evidence="1">ZJU_SS_LIU_2023</strain>
    </source>
</reference>
<gene>
    <name evidence="1" type="ORF">QAD02_016655</name>
</gene>
<protein>
    <submittedName>
        <fullName evidence="1">Uncharacterized protein</fullName>
    </submittedName>
</protein>
<organism evidence="1 2">
    <name type="scientific">Eretmocerus hayati</name>
    <dbReference type="NCBI Taxonomy" id="131215"/>
    <lineage>
        <taxon>Eukaryota</taxon>
        <taxon>Metazoa</taxon>
        <taxon>Ecdysozoa</taxon>
        <taxon>Arthropoda</taxon>
        <taxon>Hexapoda</taxon>
        <taxon>Insecta</taxon>
        <taxon>Pterygota</taxon>
        <taxon>Neoptera</taxon>
        <taxon>Endopterygota</taxon>
        <taxon>Hymenoptera</taxon>
        <taxon>Apocrita</taxon>
        <taxon>Proctotrupomorpha</taxon>
        <taxon>Chalcidoidea</taxon>
        <taxon>Aphelinidae</taxon>
        <taxon>Aphelininae</taxon>
        <taxon>Eretmocerus</taxon>
    </lineage>
</organism>
<sequence>MRVVKDLKSSSVVIPKGTIILETRPFAHVLKSYYRYTHCDHCLKTNGGKLLKCSGCQYSHYCDRLCQKQSWVIHKSECMNLKRILPRVIPDAARLMARIVVKLEKGGAEEKEYYDKYCFRKFKDLMSHYSDIKNDPKRMEHFTCLHEVLKEYMGEEALPNAAELLGIYGRICVNSYNIVDVDMNSVGVGIYLGPSIIDHSCKPNCVAIFEGTRISIRALVDMPQLDWANIRISYIDVLNTTNIRRSELQSSYYFLCECEKCKEPEKFESAAICPSCDEPCSIDQDSCKGCKKEITSTFRNKFNEVSQFTARYLENIKNEAYLDVSKTCLKRHANVLHPMNIQNVRVTESAFDASINLGYWEDAEKFGIELIPGYLHYYGEIHPSTGILYSVLGKIQLNLSKAKLALDSLSKAMKILTITHGEKHSLVRENLRPLLSQAIVENRK</sequence>
<evidence type="ECO:0000313" key="1">
    <source>
        <dbReference type="EMBL" id="KAJ8680868.1"/>
    </source>
</evidence>